<gene>
    <name evidence="1" type="ORF">CBE74_12610</name>
</gene>
<reference evidence="1 2" key="4">
    <citation type="journal article" date="2020" name="PLoS ONE">
        <title>Taxonomic classification of strain PO100/5 shows a broader geographic distribution and genetic markers of the recently described Corynebacterium silvaticum.</title>
        <authorList>
            <person name="Viana M.V.C."/>
            <person name="Profeta R."/>
            <person name="da Silva A.L."/>
            <person name="Hurtado R."/>
            <person name="Cerqueira J.C."/>
            <person name="Ribeiro B.F.S."/>
            <person name="Almeida M.O."/>
            <person name="Morais-Rodrigues F."/>
            <person name="Soares S.C."/>
            <person name="Oliveira M."/>
            <person name="Tavares L."/>
            <person name="Figueiredo H."/>
            <person name="Wattam A.R."/>
            <person name="Barh D."/>
            <person name="Ghosh P."/>
            <person name="Silva A."/>
            <person name="Azevedo V."/>
        </authorList>
    </citation>
    <scope>NUCLEOTIDE SEQUENCE [LARGE SCALE GENOMIC DNA]</scope>
    <source>
        <strain evidence="1 2">PO100/5</strain>
    </source>
</reference>
<evidence type="ECO:0000313" key="2">
    <source>
        <dbReference type="Proteomes" id="UP000195652"/>
    </source>
</evidence>
<name>A0ACD4PZZ1_9CORY</name>
<reference evidence="1 2" key="1">
    <citation type="journal article" date="2014" name="BMC Vet. Res.">
        <title>First report of Corynebacterium pseudotuberculosis from caseous lymphadenitis lesions in Black Alentejano pig (Sus scrofa domesticus).</title>
        <authorList>
            <person name="Oliveira M."/>
            <person name="Barroco C."/>
            <person name="Mottola C."/>
            <person name="Santos R."/>
            <person name="Lemsaddek A."/>
            <person name="Tavares L."/>
            <person name="Semedo-Lemsaddek T."/>
        </authorList>
    </citation>
    <scope>NUCLEOTIDE SEQUENCE [LARGE SCALE GENOMIC DNA]</scope>
    <source>
        <strain evidence="1 2">PO100/5</strain>
    </source>
</reference>
<protein>
    <submittedName>
        <fullName evidence="1">Uncharacterized protein</fullName>
    </submittedName>
</protein>
<dbReference type="EMBL" id="CP021417">
    <property type="protein sequence ID" value="WCV10536.1"/>
    <property type="molecule type" value="Genomic_DNA"/>
</dbReference>
<organism evidence="1 2">
    <name type="scientific">Corynebacterium silvaticum</name>
    <dbReference type="NCBI Taxonomy" id="2320431"/>
    <lineage>
        <taxon>Bacteria</taxon>
        <taxon>Bacillati</taxon>
        <taxon>Actinomycetota</taxon>
        <taxon>Actinomycetes</taxon>
        <taxon>Mycobacteriales</taxon>
        <taxon>Corynebacteriaceae</taxon>
        <taxon>Corynebacterium</taxon>
    </lineage>
</organism>
<reference evidence="1 2" key="2">
    <citation type="journal article" date="2020" name="Antonie Van Leeuwenhoek">
        <title>Phylogenomic characterisation of a novel corynebacterial species pathogenic to animals.</title>
        <authorList>
            <person name="Moller J."/>
            <person name="Musella L."/>
            <person name="Melnikov V."/>
            <person name="Geissdorfer W."/>
            <person name="Burkovski A."/>
            <person name="Sangal V."/>
        </authorList>
    </citation>
    <scope>NUCLEOTIDE SEQUENCE [LARGE SCALE GENOMIC DNA]</scope>
    <source>
        <strain evidence="1 2">PO100/5</strain>
    </source>
</reference>
<keyword evidence="2" id="KW-1185">Reference proteome</keyword>
<accession>A0ACD4PZZ1</accession>
<proteinExistence type="predicted"/>
<dbReference type="Proteomes" id="UP000195652">
    <property type="component" value="Chromosome"/>
</dbReference>
<reference evidence="1 2" key="3">
    <citation type="journal article" date="2020" name="Int. J. Syst. Evol. Microbiol.">
        <title>Corynebacterium silvaticum sp. nov., a unique group of NTTB corynebacteria in wild boar and roe deer.</title>
        <authorList>
            <person name="Dangel A."/>
            <person name="Berger A."/>
            <person name="Rau J."/>
            <person name="Eisenberg T."/>
            <person name="Kampfer P."/>
            <person name="Margos G."/>
            <person name="Contzen M."/>
            <person name="Busse H.J."/>
            <person name="Konrad R."/>
            <person name="Peters M."/>
            <person name="Sting R."/>
            <person name="Sing A."/>
        </authorList>
    </citation>
    <scope>NUCLEOTIDE SEQUENCE [LARGE SCALE GENOMIC DNA]</scope>
    <source>
        <strain evidence="1 2">PO100/5</strain>
    </source>
</reference>
<evidence type="ECO:0000313" key="1">
    <source>
        <dbReference type="EMBL" id="WCV10536.1"/>
    </source>
</evidence>
<sequence length="158" mass="17273">MVIQSDSFSQRSTIRNIADVLASTDLPGLTGSQIDELLHDIGAPPRVAGNKREGLFGALTEGVTPAQAGQRTRDFIAVAMSPTRYTTDRRRWDDLRRLLNKVLVTEGWQIDDAGRLTKLAEAARTFNDMISSVSPALLWRSFSGAVPTNACWSIAAEN</sequence>